<gene>
    <name evidence="6" type="ORF">OFUS_LOCUS21214</name>
</gene>
<accession>A0A8J1TXM6</accession>
<keyword evidence="5" id="KW-0812">Transmembrane</keyword>
<evidence type="ECO:0000256" key="3">
    <source>
        <dbReference type="ARBA" id="ARBA00022679"/>
    </source>
</evidence>
<comment type="subcellular location">
    <subcellularLocation>
        <location evidence="5">Membrane</location>
        <topology evidence="5">Single-pass membrane protein</topology>
    </subcellularLocation>
</comment>
<evidence type="ECO:0000256" key="2">
    <source>
        <dbReference type="ARBA" id="ARBA00022676"/>
    </source>
</evidence>
<keyword evidence="3 4" id="KW-0808">Transferase</keyword>
<dbReference type="InterPro" id="IPR035595">
    <property type="entry name" value="UDP_glycos_trans_CS"/>
</dbReference>
<feature type="signal peptide" evidence="5">
    <location>
        <begin position="1"/>
        <end position="19"/>
    </location>
</feature>
<comment type="similarity">
    <text evidence="1 4">Belongs to the UDP-glycosyltransferase family.</text>
</comment>
<evidence type="ECO:0000256" key="4">
    <source>
        <dbReference type="RuleBase" id="RU003718"/>
    </source>
</evidence>
<dbReference type="PROSITE" id="PS00375">
    <property type="entry name" value="UDPGT"/>
    <property type="match status" value="1"/>
</dbReference>
<keyword evidence="5" id="KW-0472">Membrane</keyword>
<organism evidence="6 7">
    <name type="scientific">Owenia fusiformis</name>
    <name type="common">Polychaete worm</name>
    <dbReference type="NCBI Taxonomy" id="6347"/>
    <lineage>
        <taxon>Eukaryota</taxon>
        <taxon>Metazoa</taxon>
        <taxon>Spiralia</taxon>
        <taxon>Lophotrochozoa</taxon>
        <taxon>Annelida</taxon>
        <taxon>Polychaeta</taxon>
        <taxon>Sedentaria</taxon>
        <taxon>Canalipalpata</taxon>
        <taxon>Sabellida</taxon>
        <taxon>Oweniida</taxon>
        <taxon>Oweniidae</taxon>
        <taxon>Owenia</taxon>
    </lineage>
</organism>
<proteinExistence type="inferred from homology"/>
<dbReference type="EMBL" id="CAIIXF020000010">
    <property type="protein sequence ID" value="CAH1796848.1"/>
    <property type="molecule type" value="Genomic_DNA"/>
</dbReference>
<comment type="caution">
    <text evidence="6">The sequence shown here is derived from an EMBL/GenBank/DDBJ whole genome shotgun (WGS) entry which is preliminary data.</text>
</comment>
<dbReference type="EC" id="2.4.1.17" evidence="5"/>
<dbReference type="InterPro" id="IPR002213">
    <property type="entry name" value="UDP_glucos_trans"/>
</dbReference>
<keyword evidence="7" id="KW-1185">Reference proteome</keyword>
<dbReference type="GO" id="GO:0016020">
    <property type="term" value="C:membrane"/>
    <property type="evidence" value="ECO:0007669"/>
    <property type="project" value="UniProtKB-SubCell"/>
</dbReference>
<dbReference type="FunFam" id="3.40.50.2000:FF:000021">
    <property type="entry name" value="UDP-glucuronosyltransferase"/>
    <property type="match status" value="1"/>
</dbReference>
<dbReference type="PANTHER" id="PTHR48043">
    <property type="entry name" value="EG:EG0003.4 PROTEIN-RELATED"/>
    <property type="match status" value="1"/>
</dbReference>
<dbReference type="PANTHER" id="PTHR48043:SF145">
    <property type="entry name" value="FI06409P-RELATED"/>
    <property type="match status" value="1"/>
</dbReference>
<dbReference type="GO" id="GO:0015020">
    <property type="term" value="F:glucuronosyltransferase activity"/>
    <property type="evidence" value="ECO:0007669"/>
    <property type="project" value="UniProtKB-EC"/>
</dbReference>
<dbReference type="InterPro" id="IPR050271">
    <property type="entry name" value="UDP-glycosyltransferase"/>
</dbReference>
<dbReference type="AlphaFoldDB" id="A0A8J1TXM6"/>
<keyword evidence="2 4" id="KW-0328">Glycosyltransferase</keyword>
<protein>
    <recommendedName>
        <fullName evidence="5">UDP-glucuronosyltransferase</fullName>
        <ecNumber evidence="5">2.4.1.17</ecNumber>
    </recommendedName>
</protein>
<dbReference type="SUPFAM" id="SSF53756">
    <property type="entry name" value="UDP-Glycosyltransferase/glycogen phosphorylase"/>
    <property type="match status" value="1"/>
</dbReference>
<dbReference type="Pfam" id="PF00201">
    <property type="entry name" value="UDPGT"/>
    <property type="match status" value="1"/>
</dbReference>
<dbReference type="CDD" id="cd03784">
    <property type="entry name" value="GT1_Gtf-like"/>
    <property type="match status" value="1"/>
</dbReference>
<dbReference type="Proteomes" id="UP000749559">
    <property type="component" value="Unassembled WGS sequence"/>
</dbReference>
<feature type="chain" id="PRO_5042621073" description="UDP-glucuronosyltransferase" evidence="5">
    <location>
        <begin position="20"/>
        <end position="527"/>
    </location>
</feature>
<keyword evidence="5" id="KW-0732">Signal</keyword>
<name>A0A8J1TXM6_OWEFU</name>
<keyword evidence="5" id="KW-1133">Transmembrane helix</keyword>
<reference evidence="6" key="1">
    <citation type="submission" date="2022-03" db="EMBL/GenBank/DDBJ databases">
        <authorList>
            <person name="Martin C."/>
        </authorList>
    </citation>
    <scope>NUCLEOTIDE SEQUENCE</scope>
</reference>
<evidence type="ECO:0000256" key="1">
    <source>
        <dbReference type="ARBA" id="ARBA00009995"/>
    </source>
</evidence>
<sequence>MRVITLLVLSCFGLEKADTGKVLIQPFPLFKLSRIRAMEQIALLFSNAGHDVTYFIHTEYTASEILQAANVTIITYQYPSKDLAYNLGEDKITDFRKMTILEEMAYMFKKGLIHDIYVNYSISAYFSDMNQWRGLKAQNFDLIIFDSQDVALGRLMKEYLDRPAILWSNAGFEMNIDNWLVPFPVSYIPIMFVSYSDQMTFKERAMNAFYYVALQYYMKDWCDTTNDALAKVADKVGLPHEIRPVLNDADLIFIQSNFPYFYPRPIMPNVVPVLGLLDRDHKPVDAKFLNFIDGAKDGFIIFTLGSMATGFDAQTREIFATAFAMLKQRVLWRYIGSAPLSLGNNTMLSPWLPQNDLLGHPKLKLFITHCGSGSSGEAVYNAAPVIGLPLFLDQRHHCALLTKRHKMGLTLSFADITLDTFSAAIVEVLGNPQYKKNAVKAQKLVRDQPINATYTIQYWCEYIMKHKGAHHLKSTAMFELNFFQYFLLDILLLVLITVVISLAVLYCFFKQLVLCLCNYKSQKLKTS</sequence>
<dbReference type="Gene3D" id="3.40.50.2000">
    <property type="entry name" value="Glycogen Phosphorylase B"/>
    <property type="match status" value="2"/>
</dbReference>
<evidence type="ECO:0000313" key="7">
    <source>
        <dbReference type="Proteomes" id="UP000749559"/>
    </source>
</evidence>
<comment type="catalytic activity">
    <reaction evidence="5">
        <text>glucuronate acceptor + UDP-alpha-D-glucuronate = acceptor beta-D-glucuronoside + UDP + H(+)</text>
        <dbReference type="Rhea" id="RHEA:21032"/>
        <dbReference type="ChEBI" id="CHEBI:15378"/>
        <dbReference type="ChEBI" id="CHEBI:58052"/>
        <dbReference type="ChEBI" id="CHEBI:58223"/>
        <dbReference type="ChEBI" id="CHEBI:132367"/>
        <dbReference type="ChEBI" id="CHEBI:132368"/>
        <dbReference type="EC" id="2.4.1.17"/>
    </reaction>
</comment>
<evidence type="ECO:0000313" key="6">
    <source>
        <dbReference type="EMBL" id="CAH1796848.1"/>
    </source>
</evidence>
<evidence type="ECO:0000256" key="5">
    <source>
        <dbReference type="RuleBase" id="RU362059"/>
    </source>
</evidence>
<dbReference type="OrthoDB" id="6106008at2759"/>
<feature type="transmembrane region" description="Helical" evidence="5">
    <location>
        <begin position="482"/>
        <end position="509"/>
    </location>
</feature>